<name>A0ACC5WFC1_PANGG</name>
<accession>A0ACC5WFC1</accession>
<comment type="caution">
    <text evidence="1">The sequence shown here is derived from an EMBL/GenBank/DDBJ whole genome shotgun (WGS) entry which is preliminary data.</text>
</comment>
<proteinExistence type="predicted"/>
<protein>
    <submittedName>
        <fullName evidence="1">Uncharacterized protein</fullName>
    </submittedName>
</protein>
<evidence type="ECO:0000313" key="1">
    <source>
        <dbReference type="EMBL" id="MCI4377696.1"/>
    </source>
</evidence>
<organism evidence="1 2">
    <name type="scientific">Pangasianodon gigas</name>
    <name type="common">Mekong giant catfish</name>
    <name type="synonym">Pangasius gigas</name>
    <dbReference type="NCBI Taxonomy" id="30993"/>
    <lineage>
        <taxon>Eukaryota</taxon>
        <taxon>Metazoa</taxon>
        <taxon>Chordata</taxon>
        <taxon>Craniata</taxon>
        <taxon>Vertebrata</taxon>
        <taxon>Euteleostomi</taxon>
        <taxon>Actinopterygii</taxon>
        <taxon>Neopterygii</taxon>
        <taxon>Teleostei</taxon>
        <taxon>Ostariophysi</taxon>
        <taxon>Siluriformes</taxon>
        <taxon>Pangasiidae</taxon>
        <taxon>Pangasianodon</taxon>
    </lineage>
</organism>
<keyword evidence="2" id="KW-1185">Reference proteome</keyword>
<dbReference type="EMBL" id="CM040457">
    <property type="protein sequence ID" value="MCI4377696.1"/>
    <property type="molecule type" value="Genomic_DNA"/>
</dbReference>
<gene>
    <name evidence="1" type="ORF">PGIGA_G00206360</name>
</gene>
<sequence length="212" mass="23567">MREITNRPSQLECLCVCVCVCVFQGSCKIRHDLKSANSHSSVINMDGALKVLLLAALILLVSAQTFNNYRSLPDVLKKHIDKALKKANQHFGAGHHVAYDSLRKTPMTMESRLNVNVLLKVTTCKKASKDAYEHRDECVTQKERTPWIDCLVCKTTDGTELVDCGTLREVNTGLHSEIRNKCSVYHTGGSTIMTQQEVSEDNEKHGGCLGCM</sequence>
<evidence type="ECO:0000313" key="2">
    <source>
        <dbReference type="Proteomes" id="UP000829447"/>
    </source>
</evidence>
<dbReference type="Proteomes" id="UP000829447">
    <property type="component" value="Linkage Group LG4"/>
</dbReference>
<reference evidence="1 2" key="1">
    <citation type="journal article" date="2022" name="bioRxiv">
        <title>An ancient truncated duplication of the anti-Mullerian hormone receptor type 2 gene is a potential conserved master sex determinant in the Pangasiidae catfish family.</title>
        <authorList>
            <person name="Wen M."/>
            <person name="Pan Q."/>
            <person name="Jouanno E."/>
            <person name="Montfort J."/>
            <person name="Zahm M."/>
            <person name="Cabau C."/>
            <person name="Klopp C."/>
            <person name="Iampietro C."/>
            <person name="Roques C."/>
            <person name="Bouchez O."/>
            <person name="Castinel A."/>
            <person name="Donnadieu C."/>
            <person name="Parrinello H."/>
            <person name="Poncet C."/>
            <person name="Belmonte E."/>
            <person name="Gautier V."/>
            <person name="Avarre J.-C."/>
            <person name="Dugue R."/>
            <person name="Gustiano R."/>
            <person name="Ha T.T.T."/>
            <person name="Campet M."/>
            <person name="Sriphairoj K."/>
            <person name="Ribolli J."/>
            <person name="de Almeida F.L."/>
            <person name="Desvignes T."/>
            <person name="Postlethwait J.H."/>
            <person name="Bucao C.F."/>
            <person name="Robinson-Rechavi M."/>
            <person name="Bobe J."/>
            <person name="Herpin A."/>
            <person name="Guiguen Y."/>
        </authorList>
    </citation>
    <scope>NUCLEOTIDE SEQUENCE [LARGE SCALE GENOMIC DNA]</scope>
    <source>
        <strain evidence="1">YG-Dec2019</strain>
    </source>
</reference>